<reference evidence="1" key="1">
    <citation type="submission" date="2023-07" db="EMBL/GenBank/DDBJ databases">
        <title>Black Yeasts Isolated from many extreme environments.</title>
        <authorList>
            <person name="Coleine C."/>
            <person name="Stajich J.E."/>
            <person name="Selbmann L."/>
        </authorList>
    </citation>
    <scope>NUCLEOTIDE SEQUENCE</scope>
    <source>
        <strain evidence="1">CCFEE 5714</strain>
    </source>
</reference>
<protein>
    <submittedName>
        <fullName evidence="1">Uncharacterized protein</fullName>
    </submittedName>
</protein>
<sequence length="418" mass="45306">MLILRSAKGTTKGRLCSVGRVFSSSLPTRAGNRWQHRRHRNAAPKGHLAVHVLCGILGVAMGVAITVAAGLPSQTTKLHQVSGSRLEPSWEPSDGCEADGDDSIEEYVHGKDAYDRGSGEEYTDENSESNATKDESGEESDAEEGDAREEDVEGDTDETDETDETWGEGGEESDAEKKDAREEDAEEEDAERSDADKPLKDGWEPWVRTWIGADGAFEPDPEVLCFVVGSGIDTRHSDFFPGQIKRLTRPECNSVPKLEDSSYTVPRHVEDGKILQQLTHETGVASAIAGRMSGMAPGAILVDVEADIKTSSSEHPVGLAVESLESRLEDIAQYLSANPSKAIVNLSFALGDTDNVDRETIACKRSQCWAHPPPPREWCRADHAIAKITESGALVVAFAGNKCCLHFQFGLPAILTYS</sequence>
<evidence type="ECO:0000313" key="2">
    <source>
        <dbReference type="Proteomes" id="UP001281147"/>
    </source>
</evidence>
<gene>
    <name evidence="1" type="ORF">LTR37_017795</name>
</gene>
<proteinExistence type="predicted"/>
<name>A0ACC3MK71_9PEZI</name>
<dbReference type="EMBL" id="JAUTXU010000236">
    <property type="protein sequence ID" value="KAK3696771.1"/>
    <property type="molecule type" value="Genomic_DNA"/>
</dbReference>
<organism evidence="1 2">
    <name type="scientific">Vermiconidia calcicola</name>
    <dbReference type="NCBI Taxonomy" id="1690605"/>
    <lineage>
        <taxon>Eukaryota</taxon>
        <taxon>Fungi</taxon>
        <taxon>Dikarya</taxon>
        <taxon>Ascomycota</taxon>
        <taxon>Pezizomycotina</taxon>
        <taxon>Dothideomycetes</taxon>
        <taxon>Dothideomycetidae</taxon>
        <taxon>Mycosphaerellales</taxon>
        <taxon>Extremaceae</taxon>
        <taxon>Vermiconidia</taxon>
    </lineage>
</organism>
<accession>A0ACC3MK71</accession>
<keyword evidence="2" id="KW-1185">Reference proteome</keyword>
<dbReference type="Proteomes" id="UP001281147">
    <property type="component" value="Unassembled WGS sequence"/>
</dbReference>
<evidence type="ECO:0000313" key="1">
    <source>
        <dbReference type="EMBL" id="KAK3696771.1"/>
    </source>
</evidence>
<comment type="caution">
    <text evidence="1">The sequence shown here is derived from an EMBL/GenBank/DDBJ whole genome shotgun (WGS) entry which is preliminary data.</text>
</comment>